<reference evidence="1" key="1">
    <citation type="journal article" date="2009" name="Plant Mol. Biol.">
        <title>Insights into corn genes derived from large-scale cDNA sequencing.</title>
        <authorList>
            <person name="Alexandrov N.N."/>
            <person name="Brover V.V."/>
            <person name="Freidin S."/>
            <person name="Troukhan M.E."/>
            <person name="Tatarinova T.V."/>
            <person name="Zhang H."/>
            <person name="Swaller T.J."/>
            <person name="Lu Y.P."/>
            <person name="Bouck J."/>
            <person name="Flavell R.B."/>
            <person name="Feldmann K.A."/>
        </authorList>
    </citation>
    <scope>NUCLEOTIDE SEQUENCE</scope>
</reference>
<evidence type="ECO:0000313" key="1">
    <source>
        <dbReference type="EMBL" id="ACG48915.1"/>
    </source>
</evidence>
<proteinExistence type="evidence at transcript level"/>
<protein>
    <submittedName>
        <fullName evidence="1">Uncharacterized protein</fullName>
    </submittedName>
</protein>
<sequence length="64" mass="7149">MSSLCYNYFFFQPYKNSFLFIDLSLCTENTGPADLAANEHIPLGGRAAVCWELTVVRARQVGCV</sequence>
<accession>B6UHT2</accession>
<dbReference type="AlphaFoldDB" id="B6UHT2"/>
<organism evidence="1">
    <name type="scientific">Zea mays</name>
    <name type="common">Maize</name>
    <dbReference type="NCBI Taxonomy" id="4577"/>
    <lineage>
        <taxon>Eukaryota</taxon>
        <taxon>Viridiplantae</taxon>
        <taxon>Streptophyta</taxon>
        <taxon>Embryophyta</taxon>
        <taxon>Tracheophyta</taxon>
        <taxon>Spermatophyta</taxon>
        <taxon>Magnoliopsida</taxon>
        <taxon>Liliopsida</taxon>
        <taxon>Poales</taxon>
        <taxon>Poaceae</taxon>
        <taxon>PACMAD clade</taxon>
        <taxon>Panicoideae</taxon>
        <taxon>Andropogonodae</taxon>
        <taxon>Andropogoneae</taxon>
        <taxon>Tripsacinae</taxon>
        <taxon>Zea</taxon>
    </lineage>
</organism>
<name>B6UHT2_MAIZE</name>
<dbReference type="EMBL" id="EU976797">
    <property type="protein sequence ID" value="ACG48915.1"/>
    <property type="molecule type" value="mRNA"/>
</dbReference>